<dbReference type="GO" id="GO:0032259">
    <property type="term" value="P:methylation"/>
    <property type="evidence" value="ECO:0007669"/>
    <property type="project" value="UniProtKB-KW"/>
</dbReference>
<dbReference type="GO" id="GO:0005829">
    <property type="term" value="C:cytosol"/>
    <property type="evidence" value="ECO:0007669"/>
    <property type="project" value="TreeGrafter"/>
</dbReference>
<evidence type="ECO:0000256" key="6">
    <source>
        <dbReference type="HAMAP-Rule" id="MF_00051"/>
    </source>
</evidence>
<dbReference type="InterPro" id="IPR039429">
    <property type="entry name" value="SHMT-like_dom"/>
</dbReference>
<feature type="domain" description="Serine hydroxymethyltransferase-like" evidence="8">
    <location>
        <begin position="7"/>
        <end position="380"/>
    </location>
</feature>
<dbReference type="GeneID" id="78354296"/>
<dbReference type="InterPro" id="IPR015424">
    <property type="entry name" value="PyrdxlP-dep_Trfase"/>
</dbReference>
<keyword evidence="6 9" id="KW-0808">Transferase</keyword>
<dbReference type="InterPro" id="IPR001085">
    <property type="entry name" value="Ser_HO-MeTrfase"/>
</dbReference>
<accession>A0A1I7FQ25</accession>
<protein>
    <recommendedName>
        <fullName evidence="6">2-methylserine hydroxymethyltransferase</fullName>
        <shortName evidence="6">MSHMT</shortName>
        <ecNumber evidence="6">2.1.2.7</ecNumber>
    </recommendedName>
    <alternativeName>
        <fullName evidence="6">Alpha-methylserine hydroxymethyltransferase</fullName>
    </alternativeName>
    <alternativeName>
        <fullName evidence="6">D-alanine 2-hydroxymethyltransferase</fullName>
    </alternativeName>
</protein>
<evidence type="ECO:0000313" key="10">
    <source>
        <dbReference type="Proteomes" id="UP000198817"/>
    </source>
</evidence>
<evidence type="ECO:0000256" key="2">
    <source>
        <dbReference type="ARBA" id="ARBA00006376"/>
    </source>
</evidence>
<evidence type="ECO:0000256" key="4">
    <source>
        <dbReference type="ARBA" id="ARBA00022605"/>
    </source>
</evidence>
<dbReference type="GO" id="GO:0019264">
    <property type="term" value="P:glycine biosynthetic process from serine"/>
    <property type="evidence" value="ECO:0007669"/>
    <property type="project" value="InterPro"/>
</dbReference>
<dbReference type="AlphaFoldDB" id="A0A1I7FQ25"/>
<dbReference type="GO" id="GO:0008168">
    <property type="term" value="F:methyltransferase activity"/>
    <property type="evidence" value="ECO:0007669"/>
    <property type="project" value="UniProtKB-KW"/>
</dbReference>
<feature type="binding site" evidence="6">
    <location>
        <position position="118"/>
    </location>
    <ligand>
        <name>(6S)-5,6,7,8-tetrahydrofolate</name>
        <dbReference type="ChEBI" id="CHEBI:57453"/>
    </ligand>
</feature>
<feature type="binding site" evidence="6">
    <location>
        <position position="241"/>
    </location>
    <ligand>
        <name>(6S)-5,6,7,8-tetrahydrofolate</name>
        <dbReference type="ChEBI" id="CHEBI:57453"/>
    </ligand>
</feature>
<dbReference type="EC" id="2.1.2.7" evidence="6"/>
<organism evidence="9 10">
    <name type="scientific">Eubacterium pyruvativorans</name>
    <dbReference type="NCBI Taxonomy" id="155865"/>
    <lineage>
        <taxon>Bacteria</taxon>
        <taxon>Bacillati</taxon>
        <taxon>Bacillota</taxon>
        <taxon>Clostridia</taxon>
        <taxon>Eubacteriales</taxon>
        <taxon>Eubacteriaceae</taxon>
        <taxon>Eubacterium</taxon>
    </lineage>
</organism>
<comment type="similarity">
    <text evidence="2 6">Belongs to the SHMT family.</text>
</comment>
<dbReference type="PANTHER" id="PTHR11680:SF35">
    <property type="entry name" value="SERINE HYDROXYMETHYLTRANSFERASE 1"/>
    <property type="match status" value="1"/>
</dbReference>
<keyword evidence="5 6" id="KW-0663">Pyridoxal phosphate</keyword>
<dbReference type="Gene3D" id="3.40.640.10">
    <property type="entry name" value="Type I PLP-dependent aspartate aminotransferase-like (Major domain)"/>
    <property type="match status" value="1"/>
</dbReference>
<dbReference type="UniPathway" id="UPA00193"/>
<dbReference type="HAMAP" id="MF_00051">
    <property type="entry name" value="SHMT"/>
    <property type="match status" value="1"/>
</dbReference>
<dbReference type="OrthoDB" id="9803846at2"/>
<comment type="function">
    <text evidence="6">Catalyzes the reversible interconversion of alpha-methyl-L-serine to D-alanine with tetrahydrofolate (THF) serving as the one-carbon carrier.</text>
</comment>
<dbReference type="InterPro" id="IPR015422">
    <property type="entry name" value="PyrdxlP-dep_Trfase_small"/>
</dbReference>
<dbReference type="InterPro" id="IPR015421">
    <property type="entry name" value="PyrdxlP-dep_Trfase_major"/>
</dbReference>
<dbReference type="PANTHER" id="PTHR11680">
    <property type="entry name" value="SERINE HYDROXYMETHYLTRANSFERASE"/>
    <property type="match status" value="1"/>
</dbReference>
<dbReference type="GO" id="GO:0004372">
    <property type="term" value="F:glycine hydroxymethyltransferase activity"/>
    <property type="evidence" value="ECO:0007669"/>
    <property type="project" value="InterPro"/>
</dbReference>
<dbReference type="Proteomes" id="UP000198817">
    <property type="component" value="Unassembled WGS sequence"/>
</dbReference>
<keyword evidence="3 6" id="KW-0554">One-carbon metabolism</keyword>
<dbReference type="Pfam" id="PF00464">
    <property type="entry name" value="SHMT"/>
    <property type="match status" value="1"/>
</dbReference>
<comment type="cofactor">
    <cofactor evidence="1 6 7">
        <name>pyridoxal 5'-phosphate</name>
        <dbReference type="ChEBI" id="CHEBI:597326"/>
    </cofactor>
</comment>
<dbReference type="GO" id="GO:0030170">
    <property type="term" value="F:pyridoxal phosphate binding"/>
    <property type="evidence" value="ECO:0007669"/>
    <property type="project" value="UniProtKB-UniRule"/>
</dbReference>
<keyword evidence="9" id="KW-0489">Methyltransferase</keyword>
<name>A0A1I7FQ25_9FIRM</name>
<gene>
    <name evidence="6" type="primary">mshmt</name>
    <name evidence="9" type="ORF">SAMN05216508_10368</name>
</gene>
<feature type="site" description="Plays an important role in substrate specificity" evidence="6">
    <location>
        <position position="226"/>
    </location>
</feature>
<dbReference type="GO" id="GO:0035999">
    <property type="term" value="P:tetrahydrofolate interconversion"/>
    <property type="evidence" value="ECO:0007669"/>
    <property type="project" value="UniProtKB-UniRule"/>
</dbReference>
<dbReference type="NCBIfam" id="NF000586">
    <property type="entry name" value="PRK00011.1"/>
    <property type="match status" value="1"/>
</dbReference>
<feature type="modified residue" description="N6-(pyridoxal phosphate)lysine" evidence="6 7">
    <location>
        <position position="227"/>
    </location>
</feature>
<keyword evidence="4" id="KW-0028">Amino-acid biosynthesis</keyword>
<dbReference type="SUPFAM" id="SSF53383">
    <property type="entry name" value="PLP-dependent transferases"/>
    <property type="match status" value="1"/>
</dbReference>
<dbReference type="CDD" id="cd00378">
    <property type="entry name" value="SHMT"/>
    <property type="match status" value="1"/>
</dbReference>
<comment type="pathway">
    <text evidence="6">One-carbon metabolism; tetrahydrofolate interconversion.</text>
</comment>
<sequence>MLKNTRKSDPEVYELVCEELERQEHNIEMIASESTAPLEVMELSGSVFTNKTLEGYPGKRFQAGSEVADKVEELAWARAKELFGAEHVNIQSYSGSTANYSVFASVLEPGDKILSMRLDQGGHLTHGSPANWMSKFYHHEFYGVDPETEQIDYDALAEHAKQFRPKLIIAGASSYPRLIDYERMAEIAHGVGAYLMVDMAHIAGLVAAKVIPSPIPYADFVSSSTTKTFCSARSGMVFCKEKYAKMLDKGTFPGSLGSLQFQTMAAKCWSFKYAQSEEFRQIMQRVLDNAKCLAAELEKKGFRCVSGGTDNHLVLLDLRPMNVTGKVMQNALDNIGITVNKNQIPFDPASPFVTSGIRIGLTSVSQRGLGEPEIKLIADIMARVAREPENEEVLARCRAEAQEMIAKFPLYPEGSFDD</sequence>
<proteinExistence type="inferred from homology"/>
<keyword evidence="6" id="KW-0963">Cytoplasm</keyword>
<evidence type="ECO:0000256" key="1">
    <source>
        <dbReference type="ARBA" id="ARBA00001933"/>
    </source>
</evidence>
<comment type="subcellular location">
    <subcellularLocation>
        <location evidence="6">Cytoplasm</location>
    </subcellularLocation>
</comment>
<dbReference type="EMBL" id="FPBT01000003">
    <property type="protein sequence ID" value="SFU38245.1"/>
    <property type="molecule type" value="Genomic_DNA"/>
</dbReference>
<comment type="subunit">
    <text evidence="6">Homodimer.</text>
</comment>
<keyword evidence="10" id="KW-1185">Reference proteome</keyword>
<reference evidence="9 10" key="1">
    <citation type="submission" date="2016-10" db="EMBL/GenBank/DDBJ databases">
        <authorList>
            <person name="de Groot N.N."/>
        </authorList>
    </citation>
    <scope>NUCLEOTIDE SEQUENCE [LARGE SCALE GENOMIC DNA]</scope>
    <source>
        <strain evidence="9 10">KHGC13</strain>
    </source>
</reference>
<dbReference type="PIRSF" id="PIRSF000412">
    <property type="entry name" value="SHMT"/>
    <property type="match status" value="1"/>
</dbReference>
<comment type="catalytic activity">
    <reaction evidence="6">
        <text>(6R)-5,10-methylene-5,6,7,8-tetrahydrofolate + D-alanine + H2O = 2-methylserine + (6S)-5,6,7,8-tetrahydrofolate</text>
        <dbReference type="Rhea" id="RHEA:10064"/>
        <dbReference type="ChEBI" id="CHEBI:15377"/>
        <dbReference type="ChEBI" id="CHEBI:15636"/>
        <dbReference type="ChEBI" id="CHEBI:57416"/>
        <dbReference type="ChEBI" id="CHEBI:57453"/>
        <dbReference type="ChEBI" id="CHEBI:58275"/>
        <dbReference type="EC" id="2.1.2.7"/>
    </reaction>
</comment>
<dbReference type="GO" id="GO:0050413">
    <property type="term" value="F:D-alanine 2-hydroxymethyltransferase activity"/>
    <property type="evidence" value="ECO:0007669"/>
    <property type="project" value="UniProtKB-EC"/>
</dbReference>
<feature type="binding site" evidence="6">
    <location>
        <begin position="350"/>
        <end position="352"/>
    </location>
    <ligand>
        <name>(6S)-5,6,7,8-tetrahydrofolate</name>
        <dbReference type="ChEBI" id="CHEBI:57453"/>
    </ligand>
</feature>
<evidence type="ECO:0000256" key="7">
    <source>
        <dbReference type="PIRSR" id="PIRSR000412-50"/>
    </source>
</evidence>
<dbReference type="InterPro" id="IPR049943">
    <property type="entry name" value="Ser_HO-MeTrfase-like"/>
</dbReference>
<evidence type="ECO:0000256" key="3">
    <source>
        <dbReference type="ARBA" id="ARBA00022563"/>
    </source>
</evidence>
<evidence type="ECO:0000259" key="8">
    <source>
        <dbReference type="Pfam" id="PF00464"/>
    </source>
</evidence>
<dbReference type="RefSeq" id="WP_090162825.1">
    <property type="nucleotide sequence ID" value="NZ_CACWQI010000008.1"/>
</dbReference>
<evidence type="ECO:0000313" key="9">
    <source>
        <dbReference type="EMBL" id="SFU38245.1"/>
    </source>
</evidence>
<dbReference type="Gene3D" id="3.90.1150.10">
    <property type="entry name" value="Aspartate Aminotransferase, domain 1"/>
    <property type="match status" value="1"/>
</dbReference>
<dbReference type="STRING" id="155865.SAMN05216515_10368"/>
<feature type="binding site" evidence="6">
    <location>
        <begin position="122"/>
        <end position="124"/>
    </location>
    <ligand>
        <name>(6S)-5,6,7,8-tetrahydrofolate</name>
        <dbReference type="ChEBI" id="CHEBI:57453"/>
    </ligand>
</feature>
<evidence type="ECO:0000256" key="5">
    <source>
        <dbReference type="ARBA" id="ARBA00022898"/>
    </source>
</evidence>